<comment type="caution">
    <text evidence="2">The sequence shown here is derived from an EMBL/GenBank/DDBJ whole genome shotgun (WGS) entry which is preliminary data.</text>
</comment>
<dbReference type="InterPro" id="IPR050483">
    <property type="entry name" value="CoA-transferase_III_domain"/>
</dbReference>
<sequence length="394" mass="42253">MTGALHGIRVIDVSRILGGPYAGQVLGDHGADVIKIEPPAGDDTRTWGPPFQGDTASYFLGLNRNKRAIALDLRKPEGREVLLRLLEDADVLLENYKTGTLEAWGIGHDVLAERFPRLIHCCVTGFGADGPFGGLPGYDAILQAMGGVMSVNGEADGEPTRVGLPVVDMVTGLNAVIGIMMALHERNHSGKGQYVEAALFDTSLSLLHPHAANYFLSGKVPQRSGNSHPNIAPYSTYATGTRPLYLAVGNDGQFRKLCQLIGVPGLPGDARFATNADRLINRDALRHELEAALAGFKAEELAPHLIASGVPAGPVLDVAEALALPHTEHRGMVVRKDGYRGLGAPVKLTRTGPDYRAAPPEFAQHSDEILREHGFSDQQITELRDSGVAPTRRR</sequence>
<dbReference type="EMBL" id="BSFH01000008">
    <property type="protein sequence ID" value="GLK62891.1"/>
    <property type="molecule type" value="Genomic_DNA"/>
</dbReference>
<keyword evidence="1 2" id="KW-0808">Transferase</keyword>
<reference evidence="2" key="1">
    <citation type="journal article" date="2014" name="Int. J. Syst. Evol. Microbiol.">
        <title>Complete genome sequence of Corynebacterium casei LMG S-19264T (=DSM 44701T), isolated from a smear-ripened cheese.</title>
        <authorList>
            <consortium name="US DOE Joint Genome Institute (JGI-PGF)"/>
            <person name="Walter F."/>
            <person name="Albersmeier A."/>
            <person name="Kalinowski J."/>
            <person name="Ruckert C."/>
        </authorList>
    </citation>
    <scope>NUCLEOTIDE SEQUENCE</scope>
    <source>
        <strain evidence="2">VKM B-2222</strain>
    </source>
</reference>
<reference evidence="2" key="2">
    <citation type="submission" date="2023-01" db="EMBL/GenBank/DDBJ databases">
        <authorList>
            <person name="Sun Q."/>
            <person name="Evtushenko L."/>
        </authorList>
    </citation>
    <scope>NUCLEOTIDE SEQUENCE</scope>
    <source>
        <strain evidence="2">VKM B-2222</strain>
    </source>
</reference>
<dbReference type="PANTHER" id="PTHR48207">
    <property type="entry name" value="SUCCINATE--HYDROXYMETHYLGLUTARATE COA-TRANSFERASE"/>
    <property type="match status" value="1"/>
</dbReference>
<dbReference type="PANTHER" id="PTHR48207:SF3">
    <property type="entry name" value="SUCCINATE--HYDROXYMETHYLGLUTARATE COA-TRANSFERASE"/>
    <property type="match status" value="1"/>
</dbReference>
<proteinExistence type="predicted"/>
<dbReference type="InterPro" id="IPR003673">
    <property type="entry name" value="CoA-Trfase_fam_III"/>
</dbReference>
<dbReference type="GO" id="GO:0008410">
    <property type="term" value="F:CoA-transferase activity"/>
    <property type="evidence" value="ECO:0007669"/>
    <property type="project" value="TreeGrafter"/>
</dbReference>
<organism evidence="2 3">
    <name type="scientific">Paracoccus kondratievae</name>
    <dbReference type="NCBI Taxonomy" id="135740"/>
    <lineage>
        <taxon>Bacteria</taxon>
        <taxon>Pseudomonadati</taxon>
        <taxon>Pseudomonadota</taxon>
        <taxon>Alphaproteobacteria</taxon>
        <taxon>Rhodobacterales</taxon>
        <taxon>Paracoccaceae</taxon>
        <taxon>Paracoccus</taxon>
    </lineage>
</organism>
<dbReference type="Gene3D" id="3.40.50.10540">
    <property type="entry name" value="Crotonobetainyl-coa:carnitine coa-transferase, domain 1"/>
    <property type="match status" value="1"/>
</dbReference>
<gene>
    <name evidence="2" type="ORF">GCM10017635_03600</name>
</gene>
<dbReference type="SUPFAM" id="SSF89796">
    <property type="entry name" value="CoA-transferase family III (CaiB/BaiF)"/>
    <property type="match status" value="1"/>
</dbReference>
<accession>A0AAD3NS26</accession>
<dbReference type="RefSeq" id="WP_152366515.1">
    <property type="nucleotide sequence ID" value="NZ_BSFH01000008.1"/>
</dbReference>
<dbReference type="Proteomes" id="UP001143349">
    <property type="component" value="Unassembled WGS sequence"/>
</dbReference>
<dbReference type="InterPro" id="IPR023606">
    <property type="entry name" value="CoA-Trfase_III_dom_1_sf"/>
</dbReference>
<evidence type="ECO:0000256" key="1">
    <source>
        <dbReference type="ARBA" id="ARBA00022679"/>
    </source>
</evidence>
<dbReference type="AlphaFoldDB" id="A0AAD3NS26"/>
<keyword evidence="3" id="KW-1185">Reference proteome</keyword>
<dbReference type="InterPro" id="IPR044855">
    <property type="entry name" value="CoA-Trfase_III_dom3_sf"/>
</dbReference>
<name>A0AAD3NS26_9RHOB</name>
<dbReference type="Gene3D" id="3.30.1540.10">
    <property type="entry name" value="formyl-coa transferase, domain 3"/>
    <property type="match status" value="1"/>
</dbReference>
<protein>
    <submittedName>
        <fullName evidence="2">CoA transferase</fullName>
    </submittedName>
</protein>
<dbReference type="Pfam" id="PF02515">
    <property type="entry name" value="CoA_transf_3"/>
    <property type="match status" value="1"/>
</dbReference>
<evidence type="ECO:0000313" key="2">
    <source>
        <dbReference type="EMBL" id="GLK62891.1"/>
    </source>
</evidence>
<evidence type="ECO:0000313" key="3">
    <source>
        <dbReference type="Proteomes" id="UP001143349"/>
    </source>
</evidence>